<sequence length="37" mass="4033">MDPCLAIGYRLSVIEAGLWLGFNHSNFDSPPLTARAV</sequence>
<reference evidence="1 2" key="1">
    <citation type="journal article" date="2016" name="Stand. Genomic Sci.">
        <title>Complete genome sequence and genomic characterization of Microcystis panniformis FACHB 1757 by third-generation sequencing.</title>
        <authorList>
            <person name="Zhang J.Y."/>
            <person name="Guan R."/>
            <person name="Zhang H.J."/>
            <person name="Li H."/>
            <person name="Xiao P."/>
            <person name="Yu G.L."/>
            <person name="Du L."/>
            <person name="Cao D.M."/>
            <person name="Zhu B.C."/>
            <person name="Li R.H."/>
            <person name="Lu Z.H."/>
        </authorList>
    </citation>
    <scope>NUCLEOTIDE SEQUENCE [LARGE SCALE GENOMIC DNA]</scope>
    <source>
        <strain evidence="1 2">FACHB-1757</strain>
    </source>
</reference>
<gene>
    <name evidence="1" type="ORF">VL20_2317</name>
</gene>
<keyword evidence="2" id="KW-1185">Reference proteome</keyword>
<protein>
    <submittedName>
        <fullName evidence="1">Uncharacterized protein</fullName>
    </submittedName>
</protein>
<dbReference type="Proteomes" id="UP000068167">
    <property type="component" value="Chromosome"/>
</dbReference>
<evidence type="ECO:0000313" key="2">
    <source>
        <dbReference type="Proteomes" id="UP000068167"/>
    </source>
</evidence>
<accession>A0A0K1S037</accession>
<name>A0A0K1S037_9CHRO</name>
<organism evidence="1 2">
    <name type="scientific">Microcystis panniformis FACHB-1757</name>
    <dbReference type="NCBI Taxonomy" id="1638788"/>
    <lineage>
        <taxon>Bacteria</taxon>
        <taxon>Bacillati</taxon>
        <taxon>Cyanobacteriota</taxon>
        <taxon>Cyanophyceae</taxon>
        <taxon>Oscillatoriophycideae</taxon>
        <taxon>Chroococcales</taxon>
        <taxon>Microcystaceae</taxon>
        <taxon>Microcystis</taxon>
    </lineage>
</organism>
<proteinExistence type="predicted"/>
<dbReference type="EMBL" id="CP011339">
    <property type="protein sequence ID" value="AKV67420.1"/>
    <property type="molecule type" value="Genomic_DNA"/>
</dbReference>
<dbReference type="KEGG" id="mpk:VL20_2317"/>
<dbReference type="AlphaFoldDB" id="A0A0K1S037"/>
<evidence type="ECO:0000313" key="1">
    <source>
        <dbReference type="EMBL" id="AKV67420.1"/>
    </source>
</evidence>